<keyword evidence="10" id="KW-0966">Cell projection</keyword>
<dbReference type="GO" id="GO:0009425">
    <property type="term" value="C:bacterial-type flagellum basal body"/>
    <property type="evidence" value="ECO:0007669"/>
    <property type="project" value="UniProtKB-SubCell"/>
</dbReference>
<evidence type="ECO:0000256" key="3">
    <source>
        <dbReference type="ARBA" id="ARBA00019015"/>
    </source>
</evidence>
<dbReference type="Gene3D" id="2.60.98.20">
    <property type="entry name" value="Flagellar hook protein FlgE"/>
    <property type="match status" value="1"/>
</dbReference>
<reference evidence="9 12" key="1">
    <citation type="submission" date="2016-08" db="EMBL/GenBank/DDBJ databases">
        <title>Candidatus Dactylopiibacterium carminicum genome sequence.</title>
        <authorList>
            <person name="Ramirez-Puebla S.T."/>
            <person name="Ormeno-Orrillo E."/>
            <person name="Vera-Ponce De Leon A."/>
            <person name="Luis L."/>
            <person name="Sanchez-Flores A."/>
            <person name="Monica R."/>
            <person name="Martinez-Romero E."/>
        </authorList>
    </citation>
    <scope>NUCLEOTIDE SEQUENCE [LARGE SCALE GENOMIC DNA]</scope>
    <source>
        <strain evidence="9">END1</strain>
    </source>
</reference>
<dbReference type="EMBL" id="MDUX01000011">
    <property type="protein sequence ID" value="KAF7599954.1"/>
    <property type="molecule type" value="Genomic_DNA"/>
</dbReference>
<dbReference type="GO" id="GO:0009424">
    <property type="term" value="C:bacterial-type flagellum hook"/>
    <property type="evidence" value="ECO:0007669"/>
    <property type="project" value="TreeGrafter"/>
</dbReference>
<protein>
    <recommendedName>
        <fullName evidence="3 5">Flagellar hook protein FlgE</fullName>
    </recommendedName>
</protein>
<keyword evidence="12" id="KW-1185">Reference proteome</keyword>
<keyword evidence="4 5" id="KW-0975">Bacterial flagellum</keyword>
<dbReference type="PANTHER" id="PTHR30435">
    <property type="entry name" value="FLAGELLAR PROTEIN"/>
    <property type="match status" value="1"/>
</dbReference>
<dbReference type="Pfam" id="PF06429">
    <property type="entry name" value="Flg_bbr_C"/>
    <property type="match status" value="1"/>
</dbReference>
<feature type="domain" description="Flagellar basal-body/hook protein C-terminal" evidence="6">
    <location>
        <begin position="355"/>
        <end position="398"/>
    </location>
</feature>
<dbReference type="InterPro" id="IPR010930">
    <property type="entry name" value="Flg_bb/hook_C_dom"/>
</dbReference>
<evidence type="ECO:0000313" key="9">
    <source>
        <dbReference type="EMBL" id="KAF7599954.1"/>
    </source>
</evidence>
<dbReference type="EMBL" id="NMRN01000007">
    <property type="protein sequence ID" value="PAS94464.1"/>
    <property type="molecule type" value="Genomic_DNA"/>
</dbReference>
<dbReference type="GO" id="GO:0071978">
    <property type="term" value="P:bacterial-type flagellum-dependent swarming motility"/>
    <property type="evidence" value="ECO:0007669"/>
    <property type="project" value="TreeGrafter"/>
</dbReference>
<dbReference type="OrthoDB" id="8578401at2"/>
<feature type="domain" description="Flagellar hook protein FlgE/F/G-like D1" evidence="8">
    <location>
        <begin position="77"/>
        <end position="140"/>
    </location>
</feature>
<dbReference type="PANTHER" id="PTHR30435:SF1">
    <property type="entry name" value="FLAGELLAR HOOK PROTEIN FLGE"/>
    <property type="match status" value="1"/>
</dbReference>
<evidence type="ECO:0000259" key="8">
    <source>
        <dbReference type="Pfam" id="PF22692"/>
    </source>
</evidence>
<dbReference type="SUPFAM" id="SSF117143">
    <property type="entry name" value="Flagellar hook protein flgE"/>
    <property type="match status" value="1"/>
</dbReference>
<evidence type="ECO:0000259" key="7">
    <source>
        <dbReference type="Pfam" id="PF07559"/>
    </source>
</evidence>
<evidence type="ECO:0000256" key="1">
    <source>
        <dbReference type="ARBA" id="ARBA00004117"/>
    </source>
</evidence>
<dbReference type="InterPro" id="IPR037925">
    <property type="entry name" value="FlgE/F/G-like"/>
</dbReference>
<evidence type="ECO:0000259" key="6">
    <source>
        <dbReference type="Pfam" id="PF06429"/>
    </source>
</evidence>
<feature type="domain" description="Flagellar hook protein FlgE D2" evidence="7">
    <location>
        <begin position="161"/>
        <end position="281"/>
    </location>
</feature>
<accession>A0A272EWH1</accession>
<comment type="caution">
    <text evidence="10">The sequence shown here is derived from an EMBL/GenBank/DDBJ whole genome shotgun (WGS) entry which is preliminary data.</text>
</comment>
<dbReference type="Pfam" id="PF07559">
    <property type="entry name" value="FlgE_D2"/>
    <property type="match status" value="1"/>
</dbReference>
<dbReference type="InterPro" id="IPR053967">
    <property type="entry name" value="LlgE_F_G-like_D1"/>
</dbReference>
<comment type="function">
    <text evidence="5">A flexible structure which links the flagellar filament to the drive apparatus in the basal body.</text>
</comment>
<dbReference type="InterPro" id="IPR011491">
    <property type="entry name" value="FlgE_D2"/>
</dbReference>
<sequence>MSFSIALSGINSVNSQLDVISNNIANSGSYGFKTSRANFSATYAGSQASGTQVSSMTQSMETDGGILTTGRSLDVSISGTGFFVTKDASGTELYTRVGIFSLDTDGYLVDSFGNKVQGYQQALDANGNPVTGAALGAIGNLQVSNGQIPAKASTSLDYAGNLSADWETKTAAFDKDDASTYNSSVVSVVYDSLGAQHTVSQYFVKTDTNEVTVYYSFDGDQLGTTATMSFDENGQLTSADSVTVALGTPTGAAAMSIAIDYSGITQYAGSATTTTNSADGYASGAYTRVAVNEDGGIYAQYSNGETQKVGTIALATFVNQGGLVQVSDTAWTASNASGTPLYATPGTSMAGTLVSGSLEESNVNMTEQLVDLMSAQRNYQANTKVISAESEMMQTLMQAI</sequence>
<dbReference type="Pfam" id="PF22692">
    <property type="entry name" value="LlgE_F_G_D1"/>
    <property type="match status" value="1"/>
</dbReference>
<reference evidence="10 11" key="2">
    <citation type="submission" date="2017-07" db="EMBL/GenBank/DDBJ databases">
        <title>Candidatus Dactylopiibacterium carminicum, a nitrogen-fixing symbiont of the cochineal insect Dactylopius coccus and Dactylopius opuntiae (Hemiptera: Coccoidea: Dactylopiidae).</title>
        <authorList>
            <person name="Vera A."/>
        </authorList>
    </citation>
    <scope>NUCLEOTIDE SEQUENCE [LARGE SCALE GENOMIC DNA]</scope>
    <source>
        <strain evidence="10 11">NFDCM</strain>
    </source>
</reference>
<evidence type="ECO:0000313" key="12">
    <source>
        <dbReference type="Proteomes" id="UP000623509"/>
    </source>
</evidence>
<evidence type="ECO:0000313" key="11">
    <source>
        <dbReference type="Proteomes" id="UP000216107"/>
    </source>
</evidence>
<dbReference type="AlphaFoldDB" id="A0A272EWH1"/>
<dbReference type="Proteomes" id="UP000623509">
    <property type="component" value="Unassembled WGS sequence"/>
</dbReference>
<dbReference type="RefSeq" id="WP_095523816.1">
    <property type="nucleotide sequence ID" value="NZ_MDUX01000011.1"/>
</dbReference>
<comment type="subcellular location">
    <subcellularLocation>
        <location evidence="1 5">Bacterial flagellum basal body</location>
    </subcellularLocation>
</comment>
<evidence type="ECO:0000256" key="2">
    <source>
        <dbReference type="ARBA" id="ARBA00009677"/>
    </source>
</evidence>
<evidence type="ECO:0000313" key="10">
    <source>
        <dbReference type="EMBL" id="PAS94464.1"/>
    </source>
</evidence>
<dbReference type="GO" id="GO:0005829">
    <property type="term" value="C:cytosol"/>
    <property type="evidence" value="ECO:0007669"/>
    <property type="project" value="TreeGrafter"/>
</dbReference>
<gene>
    <name evidence="9" type="ORF">BGI27_05025</name>
    <name evidence="10" type="ORF">CGU29_03915</name>
</gene>
<dbReference type="InterPro" id="IPR020013">
    <property type="entry name" value="Flagellar_FlgE/F/G"/>
</dbReference>
<comment type="similarity">
    <text evidence="2 5">Belongs to the flagella basal body rod proteins family.</text>
</comment>
<keyword evidence="10" id="KW-0969">Cilium</keyword>
<organism evidence="10 11">
    <name type="scientific">Candidatus Dactylopiibacterium carminicum</name>
    <dbReference type="NCBI Taxonomy" id="857335"/>
    <lineage>
        <taxon>Bacteria</taxon>
        <taxon>Pseudomonadati</taxon>
        <taxon>Pseudomonadota</taxon>
        <taxon>Betaproteobacteria</taxon>
        <taxon>Rhodocyclales</taxon>
        <taxon>Rhodocyclaceae</taxon>
        <taxon>Candidatus Dactylopiibacterium</taxon>
    </lineage>
</organism>
<proteinExistence type="inferred from homology"/>
<dbReference type="InterPro" id="IPR037058">
    <property type="entry name" value="Falgellar_hook_FlgE_sf"/>
</dbReference>
<keyword evidence="10" id="KW-0282">Flagellum</keyword>
<evidence type="ECO:0000256" key="4">
    <source>
        <dbReference type="ARBA" id="ARBA00023143"/>
    </source>
</evidence>
<dbReference type="Proteomes" id="UP000216107">
    <property type="component" value="Unassembled WGS sequence"/>
</dbReference>
<dbReference type="NCBIfam" id="TIGR03506">
    <property type="entry name" value="FlgEFG_subfam"/>
    <property type="match status" value="1"/>
</dbReference>
<evidence type="ECO:0000256" key="5">
    <source>
        <dbReference type="RuleBase" id="RU362116"/>
    </source>
</evidence>
<name>A0A272EWH1_9RHOO</name>